<dbReference type="RefSeq" id="XP_033539085.1">
    <property type="nucleotide sequence ID" value="XM_033675911.1"/>
</dbReference>
<dbReference type="InterPro" id="IPR054448">
    <property type="entry name" value="HTH_put_ascomycetes"/>
</dbReference>
<feature type="compositionally biased region" description="Polar residues" evidence="1">
    <location>
        <begin position="105"/>
        <end position="126"/>
    </location>
</feature>
<reference evidence="5" key="2">
    <citation type="submission" date="2020-04" db="EMBL/GenBank/DDBJ databases">
        <authorList>
            <consortium name="NCBI Genome Project"/>
        </authorList>
    </citation>
    <scope>NUCLEOTIDE SEQUENCE</scope>
    <source>
        <strain evidence="5">CBS 781.70</strain>
    </source>
</reference>
<dbReference type="Proteomes" id="UP000504638">
    <property type="component" value="Unplaced"/>
</dbReference>
<evidence type="ECO:0000313" key="5">
    <source>
        <dbReference type="RefSeq" id="XP_033539085.1"/>
    </source>
</evidence>
<evidence type="ECO:0000313" key="3">
    <source>
        <dbReference type="EMBL" id="KAF1817454.1"/>
    </source>
</evidence>
<dbReference type="GeneID" id="54416481"/>
<dbReference type="OrthoDB" id="4085451at2759"/>
<dbReference type="Pfam" id="PF22943">
    <property type="entry name" value="HTH_68"/>
    <property type="match status" value="1"/>
</dbReference>
<feature type="domain" description="Helix-turn-helix" evidence="2">
    <location>
        <begin position="161"/>
        <end position="199"/>
    </location>
</feature>
<evidence type="ECO:0000256" key="1">
    <source>
        <dbReference type="SAM" id="MobiDB-lite"/>
    </source>
</evidence>
<feature type="region of interest" description="Disordered" evidence="1">
    <location>
        <begin position="101"/>
        <end position="129"/>
    </location>
</feature>
<dbReference type="AlphaFoldDB" id="A0A6G1GHG5"/>
<gene>
    <name evidence="3 5" type="ORF">P152DRAFT_388139</name>
</gene>
<keyword evidence="4" id="KW-1185">Reference proteome</keyword>
<reference evidence="3 5" key="1">
    <citation type="submission" date="2020-01" db="EMBL/GenBank/DDBJ databases">
        <authorList>
            <consortium name="DOE Joint Genome Institute"/>
            <person name="Haridas S."/>
            <person name="Albert R."/>
            <person name="Binder M."/>
            <person name="Bloem J."/>
            <person name="Labutti K."/>
            <person name="Salamov A."/>
            <person name="Andreopoulos B."/>
            <person name="Baker S.E."/>
            <person name="Barry K."/>
            <person name="Bills G."/>
            <person name="Bluhm B.H."/>
            <person name="Cannon C."/>
            <person name="Castanera R."/>
            <person name="Culley D.E."/>
            <person name="Daum C."/>
            <person name="Ezra D."/>
            <person name="Gonzalez J.B."/>
            <person name="Henrissat B."/>
            <person name="Kuo A."/>
            <person name="Liang C."/>
            <person name="Lipzen A."/>
            <person name="Lutzoni F."/>
            <person name="Magnuson J."/>
            <person name="Mondo S."/>
            <person name="Nolan M."/>
            <person name="Ohm R."/>
            <person name="Pangilinan J."/>
            <person name="Park H.-J."/>
            <person name="Ramirez L."/>
            <person name="Alfaro M."/>
            <person name="Sun H."/>
            <person name="Tritt A."/>
            <person name="Yoshinaga Y."/>
            <person name="Zwiers L.-H."/>
            <person name="Turgeon B.G."/>
            <person name="Goodwin S.B."/>
            <person name="Spatafora J.W."/>
            <person name="Crous P.W."/>
            <person name="Grigoriev I.V."/>
        </authorList>
    </citation>
    <scope>NUCLEOTIDE SEQUENCE</scope>
    <source>
        <strain evidence="3 5">CBS 781.70</strain>
    </source>
</reference>
<evidence type="ECO:0000313" key="4">
    <source>
        <dbReference type="Proteomes" id="UP000504638"/>
    </source>
</evidence>
<proteinExistence type="predicted"/>
<feature type="region of interest" description="Disordered" evidence="1">
    <location>
        <begin position="1"/>
        <end position="66"/>
    </location>
</feature>
<sequence>MGSSASKAAKSAAGQSGRKLPPQVSPSFPRTGAPSSQVNPPTPGPQQYAGPTVQPSSNASTSKTDGMTVEILQSAYINRDASDPAYLSQLHALGTVAPNPFLPLTHQNPSDPQLAKSQAASSQRSPANHAATMLTARRRFQEASAREEAEVGRPSFAGREFLDVLTVQKALAMRNKGVSDGEIERQLKLKKGVAGKVGNGHFAALEMEN</sequence>
<protein>
    <recommendedName>
        <fullName evidence="2">Helix-turn-helix domain-containing protein</fullName>
    </recommendedName>
</protein>
<name>A0A6G1GHG5_9PEZI</name>
<feature type="compositionally biased region" description="Polar residues" evidence="1">
    <location>
        <begin position="53"/>
        <end position="65"/>
    </location>
</feature>
<reference evidence="5" key="3">
    <citation type="submission" date="2025-04" db="UniProtKB">
        <authorList>
            <consortium name="RefSeq"/>
        </authorList>
    </citation>
    <scope>IDENTIFICATION</scope>
    <source>
        <strain evidence="5">CBS 781.70</strain>
    </source>
</reference>
<feature type="compositionally biased region" description="Low complexity" evidence="1">
    <location>
        <begin position="1"/>
        <end position="19"/>
    </location>
</feature>
<organism evidence="3">
    <name type="scientific">Eremomyces bilateralis CBS 781.70</name>
    <dbReference type="NCBI Taxonomy" id="1392243"/>
    <lineage>
        <taxon>Eukaryota</taxon>
        <taxon>Fungi</taxon>
        <taxon>Dikarya</taxon>
        <taxon>Ascomycota</taxon>
        <taxon>Pezizomycotina</taxon>
        <taxon>Dothideomycetes</taxon>
        <taxon>Dothideomycetes incertae sedis</taxon>
        <taxon>Eremomycetales</taxon>
        <taxon>Eremomycetaceae</taxon>
        <taxon>Eremomyces</taxon>
    </lineage>
</organism>
<feature type="compositionally biased region" description="Polar residues" evidence="1">
    <location>
        <begin position="25"/>
        <end position="39"/>
    </location>
</feature>
<evidence type="ECO:0000259" key="2">
    <source>
        <dbReference type="Pfam" id="PF22943"/>
    </source>
</evidence>
<accession>A0A6G1GHG5</accession>
<dbReference type="EMBL" id="ML975149">
    <property type="protein sequence ID" value="KAF1817454.1"/>
    <property type="molecule type" value="Genomic_DNA"/>
</dbReference>